<dbReference type="InterPro" id="IPR021109">
    <property type="entry name" value="Peptidase_aspartic_dom_sf"/>
</dbReference>
<reference evidence="1" key="1">
    <citation type="journal article" date="2019" name="Sci. Rep.">
        <title>Draft genome of Tanacetum cinerariifolium, the natural source of mosquito coil.</title>
        <authorList>
            <person name="Yamashiro T."/>
            <person name="Shiraishi A."/>
            <person name="Satake H."/>
            <person name="Nakayama K."/>
        </authorList>
    </citation>
    <scope>NUCLEOTIDE SEQUENCE</scope>
</reference>
<evidence type="ECO:0008006" key="2">
    <source>
        <dbReference type="Google" id="ProtNLM"/>
    </source>
</evidence>
<proteinExistence type="predicted"/>
<accession>A0A699GXP3</accession>
<dbReference type="Gene3D" id="2.40.70.10">
    <property type="entry name" value="Acid Proteases"/>
    <property type="match status" value="1"/>
</dbReference>
<comment type="caution">
    <text evidence="1">The sequence shown here is derived from an EMBL/GenBank/DDBJ whole genome shotgun (WGS) entry which is preliminary data.</text>
</comment>
<dbReference type="AlphaFoldDB" id="A0A699GXP3"/>
<name>A0A699GXP3_TANCI</name>
<gene>
    <name evidence="1" type="ORF">Tci_246026</name>
</gene>
<evidence type="ECO:0000313" key="1">
    <source>
        <dbReference type="EMBL" id="GEW74050.1"/>
    </source>
</evidence>
<organism evidence="1">
    <name type="scientific">Tanacetum cinerariifolium</name>
    <name type="common">Dalmatian daisy</name>
    <name type="synonym">Chrysanthemum cinerariifolium</name>
    <dbReference type="NCBI Taxonomy" id="118510"/>
    <lineage>
        <taxon>Eukaryota</taxon>
        <taxon>Viridiplantae</taxon>
        <taxon>Streptophyta</taxon>
        <taxon>Embryophyta</taxon>
        <taxon>Tracheophyta</taxon>
        <taxon>Spermatophyta</taxon>
        <taxon>Magnoliopsida</taxon>
        <taxon>eudicotyledons</taxon>
        <taxon>Gunneridae</taxon>
        <taxon>Pentapetalae</taxon>
        <taxon>asterids</taxon>
        <taxon>campanulids</taxon>
        <taxon>Asterales</taxon>
        <taxon>Asteraceae</taxon>
        <taxon>Asteroideae</taxon>
        <taxon>Anthemideae</taxon>
        <taxon>Anthemidinae</taxon>
        <taxon>Tanacetum</taxon>
    </lineage>
</organism>
<protein>
    <recommendedName>
        <fullName evidence="2">Reverse transcriptase domain-containing protein</fullName>
    </recommendedName>
</protein>
<dbReference type="PANTHER" id="PTHR33067">
    <property type="entry name" value="RNA-DIRECTED DNA POLYMERASE-RELATED"/>
    <property type="match status" value="1"/>
</dbReference>
<sequence>MKKELVVALHGELYFVHFIINPEQDDVEPGVMFNRSFLRLTKVIRGYKTLRENNDPRVYVLPIHIETKFDTHALVDTGININVMPYRIYAKLGREEVKPVSKKITMMCHSKADQMRILKDVICQVGVTTILARFLILDILVDKDVPIVIGRSFLYSYGGIINTIKGTTLTFNSVCHQKIYVAAVRNNHEESDEDKEEYIVKRDRNGKPIYGSKFAKYLNCDDPIDRALALQEALNPFRKIYVWKKMVAFLSSLLVALQHNEWLPSYSDDFIKKGNGDGK</sequence>
<dbReference type="SUPFAM" id="SSF50630">
    <property type="entry name" value="Acid proteases"/>
    <property type="match status" value="1"/>
</dbReference>
<dbReference type="PANTHER" id="PTHR33067:SF9">
    <property type="entry name" value="RNA-DIRECTED DNA POLYMERASE"/>
    <property type="match status" value="1"/>
</dbReference>
<dbReference type="EMBL" id="BKCJ010071735">
    <property type="protein sequence ID" value="GEW74050.1"/>
    <property type="molecule type" value="Genomic_DNA"/>
</dbReference>